<comment type="caution">
    <text evidence="2">The sequence shown here is derived from an EMBL/GenBank/DDBJ whole genome shotgun (WGS) entry which is preliminary data.</text>
</comment>
<protein>
    <recommendedName>
        <fullName evidence="1">Integrase catalytic domain-containing protein</fullName>
    </recommendedName>
</protein>
<dbReference type="Pfam" id="PF13333">
    <property type="entry name" value="rve_2"/>
    <property type="match status" value="1"/>
</dbReference>
<dbReference type="AlphaFoldDB" id="A0A3E0K8H6"/>
<sequence>MLRHYETFKESAEDIKIYIHFYKEERLQAKLKGLSPVEIRTKAHDFILFLFFCLRGCGPNPRTDVHLQP</sequence>
<organism evidence="2 3">
    <name type="scientific">Caldibacillus debilis</name>
    <dbReference type="NCBI Taxonomy" id="301148"/>
    <lineage>
        <taxon>Bacteria</taxon>
        <taxon>Bacillati</taxon>
        <taxon>Bacillota</taxon>
        <taxon>Bacilli</taxon>
        <taxon>Bacillales</taxon>
        <taxon>Bacillaceae</taxon>
        <taxon>Caldibacillus</taxon>
    </lineage>
</organism>
<dbReference type="GO" id="GO:0015074">
    <property type="term" value="P:DNA integration"/>
    <property type="evidence" value="ECO:0007669"/>
    <property type="project" value="InterPro"/>
</dbReference>
<name>A0A3E0K8H6_9BACI</name>
<feature type="domain" description="Integrase catalytic" evidence="1">
    <location>
        <begin position="4"/>
        <end position="42"/>
    </location>
</feature>
<dbReference type="RefSeq" id="WP_423748925.1">
    <property type="nucleotide sequence ID" value="NZ_QEWE01000005.1"/>
</dbReference>
<evidence type="ECO:0000313" key="2">
    <source>
        <dbReference type="EMBL" id="REJ31425.1"/>
    </source>
</evidence>
<reference evidence="2 3" key="1">
    <citation type="submission" date="2018-03" db="EMBL/GenBank/DDBJ databases">
        <authorList>
            <person name="Keele B.F."/>
        </authorList>
    </citation>
    <scope>NUCLEOTIDE SEQUENCE [LARGE SCALE GENOMIC DNA]</scope>
    <source>
        <strain evidence="2">ZCTH4_d</strain>
    </source>
</reference>
<proteinExistence type="predicted"/>
<dbReference type="Proteomes" id="UP000257014">
    <property type="component" value="Unassembled WGS sequence"/>
</dbReference>
<accession>A0A3E0K8H6</accession>
<gene>
    <name evidence="2" type="ORF">C6P37_01165</name>
</gene>
<dbReference type="EMBL" id="QEWE01000005">
    <property type="protein sequence ID" value="REJ31425.1"/>
    <property type="molecule type" value="Genomic_DNA"/>
</dbReference>
<evidence type="ECO:0000259" key="1">
    <source>
        <dbReference type="Pfam" id="PF13333"/>
    </source>
</evidence>
<evidence type="ECO:0000313" key="3">
    <source>
        <dbReference type="Proteomes" id="UP000257014"/>
    </source>
</evidence>
<dbReference type="InterPro" id="IPR001584">
    <property type="entry name" value="Integrase_cat-core"/>
</dbReference>